<dbReference type="AlphaFoldDB" id="A0A5N5HIL3"/>
<gene>
    <name evidence="2" type="ORF">D8674_020051</name>
</gene>
<keyword evidence="1" id="KW-0472">Membrane</keyword>
<reference evidence="2 3" key="3">
    <citation type="submission" date="2019-11" db="EMBL/GenBank/DDBJ databases">
        <title>A de novo genome assembly of a pear dwarfing rootstock.</title>
        <authorList>
            <person name="Wang F."/>
            <person name="Wang J."/>
            <person name="Li S."/>
            <person name="Zhang Y."/>
            <person name="Fang M."/>
            <person name="Ma L."/>
            <person name="Zhao Y."/>
            <person name="Jiang S."/>
        </authorList>
    </citation>
    <scope>NUCLEOTIDE SEQUENCE [LARGE SCALE GENOMIC DNA]</scope>
    <source>
        <strain evidence="2">S2</strain>
        <tissue evidence="2">Leaf</tissue>
    </source>
</reference>
<proteinExistence type="predicted"/>
<accession>A0A5N5HIL3</accession>
<reference evidence="2 3" key="1">
    <citation type="submission" date="2019-09" db="EMBL/GenBank/DDBJ databases">
        <authorList>
            <person name="Ou C."/>
        </authorList>
    </citation>
    <scope>NUCLEOTIDE SEQUENCE [LARGE SCALE GENOMIC DNA]</scope>
    <source>
        <strain evidence="2">S2</strain>
        <tissue evidence="2">Leaf</tissue>
    </source>
</reference>
<comment type="caution">
    <text evidence="2">The sequence shown here is derived from an EMBL/GenBank/DDBJ whole genome shotgun (WGS) entry which is preliminary data.</text>
</comment>
<evidence type="ECO:0000313" key="2">
    <source>
        <dbReference type="EMBL" id="KAB2626433.1"/>
    </source>
</evidence>
<keyword evidence="1" id="KW-1133">Transmembrane helix</keyword>
<sequence>MTLRLMTLIWKLIQYSSNGRSPVIQHFLSGLFLVEFVGLYSKSKRTRMKFRAALKRNSKSRSNPLLKPPSLPPALSCSGRMQSSLSPFLGSCISYGFSLGGADLGSYSLVGCDGFLWVGCNGVSVLVLSASKVETLRWEQRK</sequence>
<keyword evidence="1" id="KW-0812">Transmembrane</keyword>
<keyword evidence="3" id="KW-1185">Reference proteome</keyword>
<dbReference type="Proteomes" id="UP000327157">
    <property type="component" value="Chromosome 2"/>
</dbReference>
<name>A0A5N5HIL3_9ROSA</name>
<evidence type="ECO:0000313" key="3">
    <source>
        <dbReference type="Proteomes" id="UP000327157"/>
    </source>
</evidence>
<feature type="transmembrane region" description="Helical" evidence="1">
    <location>
        <begin position="23"/>
        <end position="41"/>
    </location>
</feature>
<dbReference type="EMBL" id="SMOL01000157">
    <property type="protein sequence ID" value="KAB2626433.1"/>
    <property type="molecule type" value="Genomic_DNA"/>
</dbReference>
<organism evidence="2 3">
    <name type="scientific">Pyrus ussuriensis x Pyrus communis</name>
    <dbReference type="NCBI Taxonomy" id="2448454"/>
    <lineage>
        <taxon>Eukaryota</taxon>
        <taxon>Viridiplantae</taxon>
        <taxon>Streptophyta</taxon>
        <taxon>Embryophyta</taxon>
        <taxon>Tracheophyta</taxon>
        <taxon>Spermatophyta</taxon>
        <taxon>Magnoliopsida</taxon>
        <taxon>eudicotyledons</taxon>
        <taxon>Gunneridae</taxon>
        <taxon>Pentapetalae</taxon>
        <taxon>rosids</taxon>
        <taxon>fabids</taxon>
        <taxon>Rosales</taxon>
        <taxon>Rosaceae</taxon>
        <taxon>Amygdaloideae</taxon>
        <taxon>Maleae</taxon>
        <taxon>Pyrus</taxon>
    </lineage>
</organism>
<reference evidence="3" key="2">
    <citation type="submission" date="2019-10" db="EMBL/GenBank/DDBJ databases">
        <title>A de novo genome assembly of a pear dwarfing rootstock.</title>
        <authorList>
            <person name="Wang F."/>
            <person name="Wang J."/>
            <person name="Li S."/>
            <person name="Zhang Y."/>
            <person name="Fang M."/>
            <person name="Ma L."/>
            <person name="Zhao Y."/>
            <person name="Jiang S."/>
        </authorList>
    </citation>
    <scope>NUCLEOTIDE SEQUENCE [LARGE SCALE GENOMIC DNA]</scope>
</reference>
<evidence type="ECO:0000256" key="1">
    <source>
        <dbReference type="SAM" id="Phobius"/>
    </source>
</evidence>
<protein>
    <submittedName>
        <fullName evidence="2">Ferredoxin-dependent glutamate synthase</fullName>
    </submittedName>
</protein>